<dbReference type="Proteomes" id="UP000604381">
    <property type="component" value="Unassembled WGS sequence"/>
</dbReference>
<evidence type="ECO:0000256" key="9">
    <source>
        <dbReference type="ARBA" id="ARBA00023027"/>
    </source>
</evidence>
<evidence type="ECO:0000256" key="10">
    <source>
        <dbReference type="ARBA" id="ARBA00048721"/>
    </source>
</evidence>
<organism evidence="13 14">
    <name type="scientific">Candidatus Amphirhobacter heronislandensis</name>
    <dbReference type="NCBI Taxonomy" id="1732024"/>
    <lineage>
        <taxon>Bacteria</taxon>
        <taxon>Pseudomonadati</taxon>
        <taxon>Pseudomonadota</taxon>
        <taxon>Gammaproteobacteria</taxon>
        <taxon>Candidatus Tethybacterales</taxon>
        <taxon>Candidatus Tethybacteraceae</taxon>
        <taxon>Candidatus Amphirhobacter</taxon>
    </lineage>
</organism>
<dbReference type="InterPro" id="IPR014729">
    <property type="entry name" value="Rossmann-like_a/b/a_fold"/>
</dbReference>
<comment type="function">
    <text evidence="1 11">Catalyzes the reversible adenylation of nicotinate mononucleotide (NaMN) to nicotinic acid adenine dinucleotide (NaAD).</text>
</comment>
<dbReference type="Pfam" id="PF01467">
    <property type="entry name" value="CTP_transf_like"/>
    <property type="match status" value="1"/>
</dbReference>
<dbReference type="InterPro" id="IPR005248">
    <property type="entry name" value="NadD/NMNAT"/>
</dbReference>
<dbReference type="PANTHER" id="PTHR39321:SF3">
    <property type="entry name" value="PHOSPHOPANTETHEINE ADENYLYLTRANSFERASE"/>
    <property type="match status" value="1"/>
</dbReference>
<comment type="caution">
    <text evidence="13">The sequence shown here is derived from an EMBL/GenBank/DDBJ whole genome shotgun (WGS) entry which is preliminary data.</text>
</comment>
<reference evidence="13" key="1">
    <citation type="submission" date="2020-10" db="EMBL/GenBank/DDBJ databases">
        <title>An improved Amphimedon queenslandica hologenome assembly reveals how three proteobacterial symbionts can extend the metabolic phenotypic of their marine sponge host.</title>
        <authorList>
            <person name="Degnan B."/>
            <person name="Degnan S."/>
            <person name="Xiang X."/>
        </authorList>
    </citation>
    <scope>NUCLEOTIDE SEQUENCE</scope>
    <source>
        <strain evidence="13">AqS2</strain>
    </source>
</reference>
<evidence type="ECO:0000313" key="14">
    <source>
        <dbReference type="Proteomes" id="UP000604381"/>
    </source>
</evidence>
<dbReference type="CDD" id="cd02165">
    <property type="entry name" value="NMNAT"/>
    <property type="match status" value="1"/>
</dbReference>
<protein>
    <recommendedName>
        <fullName evidence="11">Probable nicotinate-nucleotide adenylyltransferase</fullName>
        <ecNumber evidence="11">2.7.7.18</ecNumber>
    </recommendedName>
    <alternativeName>
        <fullName evidence="11">Deamido-NAD(+) diphosphorylase</fullName>
    </alternativeName>
    <alternativeName>
        <fullName evidence="11">Deamido-NAD(+) pyrophosphorylase</fullName>
    </alternativeName>
    <alternativeName>
        <fullName evidence="11">Nicotinate mononucleotide adenylyltransferase</fullName>
        <shortName evidence="11">NaMN adenylyltransferase</shortName>
    </alternativeName>
</protein>
<evidence type="ECO:0000256" key="3">
    <source>
        <dbReference type="ARBA" id="ARBA00009014"/>
    </source>
</evidence>
<evidence type="ECO:0000256" key="5">
    <source>
        <dbReference type="ARBA" id="ARBA00022679"/>
    </source>
</evidence>
<keyword evidence="4 11" id="KW-0662">Pyridine nucleotide biosynthesis</keyword>
<dbReference type="GO" id="GO:0005524">
    <property type="term" value="F:ATP binding"/>
    <property type="evidence" value="ECO:0007669"/>
    <property type="project" value="UniProtKB-KW"/>
</dbReference>
<dbReference type="Gene3D" id="3.40.50.620">
    <property type="entry name" value="HUPs"/>
    <property type="match status" value="1"/>
</dbReference>
<name>A0A930UGU8_9GAMM</name>
<evidence type="ECO:0000256" key="1">
    <source>
        <dbReference type="ARBA" id="ARBA00002324"/>
    </source>
</evidence>
<evidence type="ECO:0000313" key="13">
    <source>
        <dbReference type="EMBL" id="MBF2735438.1"/>
    </source>
</evidence>
<dbReference type="EMBL" id="JADHEI010000033">
    <property type="protein sequence ID" value="MBF2735438.1"/>
    <property type="molecule type" value="Genomic_DNA"/>
</dbReference>
<dbReference type="InterPro" id="IPR004821">
    <property type="entry name" value="Cyt_trans-like"/>
</dbReference>
<comment type="pathway">
    <text evidence="2 11">Cofactor biosynthesis; NAD(+) biosynthesis; deamido-NAD(+) from nicotinate D-ribonucleotide: step 1/1.</text>
</comment>
<dbReference type="GO" id="GO:0009435">
    <property type="term" value="P:NAD+ biosynthetic process"/>
    <property type="evidence" value="ECO:0007669"/>
    <property type="project" value="UniProtKB-UniRule"/>
</dbReference>
<evidence type="ECO:0000256" key="11">
    <source>
        <dbReference type="HAMAP-Rule" id="MF_00244"/>
    </source>
</evidence>
<gene>
    <name evidence="11" type="primary">nadD</name>
    <name evidence="13" type="ORF">ISN26_05100</name>
</gene>
<sequence length="220" mass="23039">MAAALGVYGGCFDPFHRSHAAIAAAAPRQLPIERLLVAPTARPWQRQAHASLADRRAICAAALADIDGAELIDDPVEPGADSTTAQLLEALRAEHGRPLIFIVGGDAFAGIASWRRWEEALALASWAVIPRAGDEAWRPAIADLEARTVADPALLAAESGRIWRWDLRPPPLAASSIRARIAAGAPGWEEDLPPTAAALAAGAYGGGPATIESQAMRSSP</sequence>
<keyword evidence="6 11" id="KW-0548">Nucleotidyltransferase</keyword>
<dbReference type="HAMAP" id="MF_00244">
    <property type="entry name" value="NaMN_adenylyltr"/>
    <property type="match status" value="1"/>
</dbReference>
<dbReference type="EC" id="2.7.7.18" evidence="11"/>
<dbReference type="PANTHER" id="PTHR39321">
    <property type="entry name" value="NICOTINATE-NUCLEOTIDE ADENYLYLTRANSFERASE-RELATED"/>
    <property type="match status" value="1"/>
</dbReference>
<dbReference type="GO" id="GO:0004515">
    <property type="term" value="F:nicotinate-nucleotide adenylyltransferase activity"/>
    <property type="evidence" value="ECO:0007669"/>
    <property type="project" value="UniProtKB-UniRule"/>
</dbReference>
<dbReference type="AlphaFoldDB" id="A0A930UGU8"/>
<keyword evidence="14" id="KW-1185">Reference proteome</keyword>
<keyword evidence="9 11" id="KW-0520">NAD</keyword>
<accession>A0A930UGU8</accession>
<evidence type="ECO:0000256" key="2">
    <source>
        <dbReference type="ARBA" id="ARBA00005019"/>
    </source>
</evidence>
<evidence type="ECO:0000256" key="4">
    <source>
        <dbReference type="ARBA" id="ARBA00022642"/>
    </source>
</evidence>
<feature type="domain" description="Cytidyltransferase-like" evidence="12">
    <location>
        <begin position="7"/>
        <end position="145"/>
    </location>
</feature>
<dbReference type="SUPFAM" id="SSF52374">
    <property type="entry name" value="Nucleotidylyl transferase"/>
    <property type="match status" value="1"/>
</dbReference>
<comment type="catalytic activity">
    <reaction evidence="10 11">
        <text>nicotinate beta-D-ribonucleotide + ATP + H(+) = deamido-NAD(+) + diphosphate</text>
        <dbReference type="Rhea" id="RHEA:22860"/>
        <dbReference type="ChEBI" id="CHEBI:15378"/>
        <dbReference type="ChEBI" id="CHEBI:30616"/>
        <dbReference type="ChEBI" id="CHEBI:33019"/>
        <dbReference type="ChEBI" id="CHEBI:57502"/>
        <dbReference type="ChEBI" id="CHEBI:58437"/>
        <dbReference type="EC" id="2.7.7.18"/>
    </reaction>
</comment>
<comment type="similarity">
    <text evidence="3 11">Belongs to the NadD family.</text>
</comment>
<evidence type="ECO:0000256" key="6">
    <source>
        <dbReference type="ARBA" id="ARBA00022695"/>
    </source>
</evidence>
<keyword evidence="8 11" id="KW-0067">ATP-binding</keyword>
<evidence type="ECO:0000259" key="12">
    <source>
        <dbReference type="Pfam" id="PF01467"/>
    </source>
</evidence>
<keyword evidence="7 11" id="KW-0547">Nucleotide-binding</keyword>
<evidence type="ECO:0000256" key="8">
    <source>
        <dbReference type="ARBA" id="ARBA00022840"/>
    </source>
</evidence>
<evidence type="ECO:0000256" key="7">
    <source>
        <dbReference type="ARBA" id="ARBA00022741"/>
    </source>
</evidence>
<keyword evidence="5 11" id="KW-0808">Transferase</keyword>
<proteinExistence type="inferred from homology"/>